<proteinExistence type="predicted"/>
<comment type="caution">
    <text evidence="1">The sequence shown here is derived from an EMBL/GenBank/DDBJ whole genome shotgun (WGS) entry which is preliminary data.</text>
</comment>
<dbReference type="Proteomes" id="UP001652504">
    <property type="component" value="Unassembled WGS sequence"/>
</dbReference>
<reference evidence="1 2" key="1">
    <citation type="submission" date="2022-10" db="EMBL/GenBank/DDBJ databases">
        <title>Aestuariibacter sp. AA17 isolated from Montipora capitata coral fragment.</title>
        <authorList>
            <person name="Emsley S.A."/>
            <person name="Pfannmuller K.M."/>
            <person name="Loughran R.M."/>
            <person name="Shlafstein M."/>
            <person name="Papke E."/>
            <person name="Saw J.H."/>
            <person name="Ushijima B."/>
            <person name="Videau P."/>
        </authorList>
    </citation>
    <scope>NUCLEOTIDE SEQUENCE [LARGE SCALE GENOMIC DNA]</scope>
    <source>
        <strain evidence="1 2">AA17</strain>
    </source>
</reference>
<dbReference type="RefSeq" id="WP_263712897.1">
    <property type="nucleotide sequence ID" value="NZ_JAOWKX010000006.1"/>
</dbReference>
<protein>
    <submittedName>
        <fullName evidence="1">Uncharacterized protein</fullName>
    </submittedName>
</protein>
<name>A0ABT3AAA8_9ALTE</name>
<sequence>MASLTEEFFNQYQQAMNDKRVDTLTSYHSLPSVFVLNDIKRVASTSEDIDEVNQGFLQALSQKEVSHCEALVNQAIRLSDSVLFASVRWQFKDVGNRLLITSYCSYTMQVVDEQTLKIIVAVIDDQENALTGLMTKES</sequence>
<gene>
    <name evidence="1" type="ORF">OE749_13015</name>
</gene>
<evidence type="ECO:0000313" key="1">
    <source>
        <dbReference type="EMBL" id="MCV2885614.1"/>
    </source>
</evidence>
<organism evidence="1 2">
    <name type="scientific">Fluctibacter corallii</name>
    <dbReference type="NCBI Taxonomy" id="2984329"/>
    <lineage>
        <taxon>Bacteria</taxon>
        <taxon>Pseudomonadati</taxon>
        <taxon>Pseudomonadota</taxon>
        <taxon>Gammaproteobacteria</taxon>
        <taxon>Alteromonadales</taxon>
        <taxon>Alteromonadaceae</taxon>
        <taxon>Fluctibacter</taxon>
    </lineage>
</organism>
<keyword evidence="2" id="KW-1185">Reference proteome</keyword>
<accession>A0ABT3AAA8</accession>
<dbReference type="EMBL" id="JAOWKX010000006">
    <property type="protein sequence ID" value="MCV2885614.1"/>
    <property type="molecule type" value="Genomic_DNA"/>
</dbReference>
<evidence type="ECO:0000313" key="2">
    <source>
        <dbReference type="Proteomes" id="UP001652504"/>
    </source>
</evidence>